<evidence type="ECO:0000256" key="4">
    <source>
        <dbReference type="ARBA" id="ARBA00023136"/>
    </source>
</evidence>
<dbReference type="OrthoDB" id="5348404at2759"/>
<feature type="region of interest" description="Disordered" evidence="5">
    <location>
        <begin position="467"/>
        <end position="560"/>
    </location>
</feature>
<evidence type="ECO:0000256" key="2">
    <source>
        <dbReference type="ARBA" id="ARBA00022692"/>
    </source>
</evidence>
<dbReference type="PANTHER" id="PTHR23423">
    <property type="entry name" value="ORGANIC SOLUTE TRANSPORTER-RELATED"/>
    <property type="match status" value="1"/>
</dbReference>
<feature type="region of interest" description="Disordered" evidence="5">
    <location>
        <begin position="393"/>
        <end position="429"/>
    </location>
</feature>
<keyword evidence="2 6" id="KW-0812">Transmembrane</keyword>
<comment type="subcellular location">
    <subcellularLocation>
        <location evidence="1">Membrane</location>
        <topology evidence="1">Multi-pass membrane protein</topology>
    </subcellularLocation>
</comment>
<feature type="compositionally biased region" description="Basic and acidic residues" evidence="5">
    <location>
        <begin position="606"/>
        <end position="618"/>
    </location>
</feature>
<protein>
    <submittedName>
        <fullName evidence="7">Transmembrane protein</fullName>
    </submittedName>
</protein>
<feature type="compositionally biased region" description="Low complexity" evidence="5">
    <location>
        <begin position="691"/>
        <end position="701"/>
    </location>
</feature>
<feature type="compositionally biased region" description="Gly residues" evidence="5">
    <location>
        <begin position="633"/>
        <end position="643"/>
    </location>
</feature>
<feature type="region of interest" description="Disordered" evidence="5">
    <location>
        <begin position="575"/>
        <end position="716"/>
    </location>
</feature>
<feature type="transmembrane region" description="Helical" evidence="6">
    <location>
        <begin position="65"/>
        <end position="92"/>
    </location>
</feature>
<evidence type="ECO:0000256" key="1">
    <source>
        <dbReference type="ARBA" id="ARBA00004141"/>
    </source>
</evidence>
<evidence type="ECO:0000313" key="7">
    <source>
        <dbReference type="EMBL" id="PIA98865.1"/>
    </source>
</evidence>
<organism evidence="7 8">
    <name type="scientific">Cercospora beticola</name>
    <name type="common">Sugarbeet leaf spot fungus</name>
    <dbReference type="NCBI Taxonomy" id="122368"/>
    <lineage>
        <taxon>Eukaryota</taxon>
        <taxon>Fungi</taxon>
        <taxon>Dikarya</taxon>
        <taxon>Ascomycota</taxon>
        <taxon>Pezizomycotina</taxon>
        <taxon>Dothideomycetes</taxon>
        <taxon>Dothideomycetidae</taxon>
        <taxon>Mycosphaerellales</taxon>
        <taxon>Mycosphaerellaceae</taxon>
        <taxon>Cercospora</taxon>
    </lineage>
</organism>
<feature type="compositionally biased region" description="Polar residues" evidence="5">
    <location>
        <begin position="467"/>
        <end position="477"/>
    </location>
</feature>
<comment type="caution">
    <text evidence="7">The sequence shown here is derived from an EMBL/GenBank/DDBJ whole genome shotgun (WGS) entry which is preliminary data.</text>
</comment>
<dbReference type="SMART" id="SM01417">
    <property type="entry name" value="Solute_trans_a"/>
    <property type="match status" value="1"/>
</dbReference>
<feature type="transmembrane region" description="Helical" evidence="6">
    <location>
        <begin position="159"/>
        <end position="180"/>
    </location>
</feature>
<feature type="transmembrane region" description="Helical" evidence="6">
    <location>
        <begin position="98"/>
        <end position="116"/>
    </location>
</feature>
<name>A0A2G5I226_CERBT</name>
<dbReference type="Proteomes" id="UP000230605">
    <property type="component" value="Chromosome 3"/>
</dbReference>
<feature type="compositionally biased region" description="Low complexity" evidence="5">
    <location>
        <begin position="546"/>
        <end position="557"/>
    </location>
</feature>
<feature type="compositionally biased region" description="Low complexity" evidence="5">
    <location>
        <begin position="507"/>
        <end position="520"/>
    </location>
</feature>
<dbReference type="EMBL" id="LKMD01000101">
    <property type="protein sequence ID" value="PIA98865.1"/>
    <property type="molecule type" value="Genomic_DNA"/>
</dbReference>
<keyword evidence="4 6" id="KW-0472">Membrane</keyword>
<keyword evidence="3 6" id="KW-1133">Transmembrane helix</keyword>
<evidence type="ECO:0000256" key="5">
    <source>
        <dbReference type="SAM" id="MobiDB-lite"/>
    </source>
</evidence>
<reference evidence="7 8" key="1">
    <citation type="submission" date="2015-10" db="EMBL/GenBank/DDBJ databases">
        <title>The cercosporin biosynthetic gene cluster was horizontally transferred to several fungal lineages and shown to be expanded in Cercospora beticola based on microsynteny with recipient genomes.</title>
        <authorList>
            <person name="De Jonge R."/>
            <person name="Ebert M.K."/>
            <person name="Suttle J.C."/>
            <person name="Jurick Ii W.M."/>
            <person name="Secor G.A."/>
            <person name="Thomma B.P."/>
            <person name="Van De Peer Y."/>
            <person name="Bolton M.D."/>
        </authorList>
    </citation>
    <scope>NUCLEOTIDE SEQUENCE [LARGE SCALE GENOMIC DNA]</scope>
    <source>
        <strain evidence="7 8">09-40</strain>
    </source>
</reference>
<dbReference type="AlphaFoldDB" id="A0A2G5I226"/>
<accession>A0A2G5I226</accession>
<feature type="transmembrane region" description="Helical" evidence="6">
    <location>
        <begin position="192"/>
        <end position="216"/>
    </location>
</feature>
<dbReference type="InterPro" id="IPR005178">
    <property type="entry name" value="Ostalpha/TMEM184C"/>
</dbReference>
<feature type="transmembrane region" description="Helical" evidence="6">
    <location>
        <begin position="237"/>
        <end position="257"/>
    </location>
</feature>
<evidence type="ECO:0000313" key="8">
    <source>
        <dbReference type="Proteomes" id="UP000230605"/>
    </source>
</evidence>
<feature type="compositionally biased region" description="Basic and acidic residues" evidence="5">
    <location>
        <begin position="669"/>
        <end position="690"/>
    </location>
</feature>
<evidence type="ECO:0000256" key="3">
    <source>
        <dbReference type="ARBA" id="ARBA00022989"/>
    </source>
</evidence>
<gene>
    <name evidence="7" type="ORF">CB0940_03795</name>
</gene>
<feature type="compositionally biased region" description="Polar residues" evidence="5">
    <location>
        <begin position="393"/>
        <end position="402"/>
    </location>
</feature>
<evidence type="ECO:0000256" key="6">
    <source>
        <dbReference type="SAM" id="Phobius"/>
    </source>
</evidence>
<dbReference type="Pfam" id="PF03619">
    <property type="entry name" value="Solute_trans_a"/>
    <property type="match status" value="1"/>
</dbReference>
<dbReference type="GO" id="GO:0016020">
    <property type="term" value="C:membrane"/>
    <property type="evidence" value="ECO:0007669"/>
    <property type="project" value="UniProtKB-SubCell"/>
</dbReference>
<sequence length="716" mass="80362">MAAWDIAVRAVAGGQQNQDGGTGAGFARAVIIVAGVCALVSTLLTIIIILLQAKNYRKPLLQRHVIRIVVLVPIFAAASWASLTSLRVAFWIEPFRDVYEGFVIYTFFQLLINFLGGERSLIIMMHGRPPVQHLWPLNHVFPKVDISDPHTFLQIKRGILQYVWIKPALAITTVACKATGTFKEGILAVDSGYFWTSLIYNVSICWSLYDLALFWVCMSQDLQPFRPMPKFLCIKGIIFASWWQGFFLSILVALGVIPSVADTYTADNLAAAIQDALICFEMPFFAIAQWWAFSWKDYADQTISDARMPIRFALRDAFGPRDLIEDCKETFSGKKYDYRNFDANDNVMAHEESSSREARMREGMRYERNGRGKYWVPPPTDSRQPLLQKYNPSHARTLSPSQGKDRSTSRSSKGRGYGATNDIEETELDPEEERLYTNARALEFGDWNYPVINTHYATREDRLYANPNTISQTTNRALLQPGKEQRQRRKSQIAALKKDVHQHNRPGSSSSSGEASSSNKGKAKAKVVDALKDTPVANKLVRNHSSRSQSSTKSHSSQLVDLVVEDHQAEEVERVRARKEGGPGWNSVEQKHFVKTYPDEDGSEAESIRHGFNPDRPEMQVPDTQGHDLDGGKAFGGKGGGNGKPKDEVDQEQPWEGRRYDDVEDDDGGDRWFGKGDLDDGGKLKPKDQRNSNGGSKKSSPLPSPLFEEERNAWSG</sequence>
<feature type="transmembrane region" description="Helical" evidence="6">
    <location>
        <begin position="29"/>
        <end position="53"/>
    </location>
</feature>
<proteinExistence type="predicted"/>